<comment type="caution">
    <text evidence="2">The sequence shown here is derived from an EMBL/GenBank/DDBJ whole genome shotgun (WGS) entry which is preliminary data.</text>
</comment>
<reference evidence="2" key="1">
    <citation type="submission" date="2022-07" db="EMBL/GenBank/DDBJ databases">
        <title>Tahibacter sp., a new gammaproteobacterium isolated from the silt sample collected at pig farm.</title>
        <authorList>
            <person name="Chen H."/>
        </authorList>
    </citation>
    <scope>NUCLEOTIDE SEQUENCE</scope>
    <source>
        <strain evidence="2">P2K</strain>
    </source>
</reference>
<dbReference type="Gene3D" id="2.80.10.50">
    <property type="match status" value="1"/>
</dbReference>
<sequence>MNTLKSWLCAAALCCGATAAAAVPGELDATFGSGGISRQYYGDLAQADDLVVDRLGNVYTAGTSTTAGTAVPLLTKYKPDGTLDGSFGSGGFATPAAPPPNLALYSAVTIFRDTLYQLVAADDKLYVYAFDTNGAAQAWFGSGGVAVFTVGNAIYPVFDIAQWGNYLGIAASAMNPATGNHDFVLVQLTLGGAPVAGFGSGGIAYSRLWSGAGARNRLTGLTFQADGRIVAAGRASKPGAQYDFVAARYRLSGAPDPTFGLGGFSTLDFGGQDFGRRVSLRKDGSLVLAGSVCKELDPAAGTLYCLAAATAFKADGSLDTGFGASGRFIQDVGGGGVTVTDLVLDERERPILVGQHLARPLSGSDPAASYALIMRLRRTGWLDGSYLGGGWADFSYGYESSANGGVQRYPGGLVVTAGNSMKPVGPATLAGPTTAARHSN</sequence>
<name>A0ABT1QUH6_9GAMM</name>
<keyword evidence="1" id="KW-0732">Signal</keyword>
<dbReference type="Pfam" id="PF17164">
    <property type="entry name" value="DUF5122"/>
    <property type="match status" value="2"/>
</dbReference>
<protein>
    <submittedName>
        <fullName evidence="2">Delta-60 repeat domain-containing protein</fullName>
    </submittedName>
</protein>
<proteinExistence type="predicted"/>
<dbReference type="Proteomes" id="UP001165498">
    <property type="component" value="Unassembled WGS sequence"/>
</dbReference>
<evidence type="ECO:0000313" key="3">
    <source>
        <dbReference type="Proteomes" id="UP001165498"/>
    </source>
</evidence>
<evidence type="ECO:0000313" key="2">
    <source>
        <dbReference type="EMBL" id="MCQ4165911.1"/>
    </source>
</evidence>
<accession>A0ABT1QUH6</accession>
<dbReference type="InterPro" id="IPR013431">
    <property type="entry name" value="Delta_60_rpt"/>
</dbReference>
<dbReference type="RefSeq" id="WP_255915100.1">
    <property type="nucleotide sequence ID" value="NZ_JANFQO010000013.1"/>
</dbReference>
<keyword evidence="3" id="KW-1185">Reference proteome</keyword>
<dbReference type="EMBL" id="JANFQO010000013">
    <property type="protein sequence ID" value="MCQ4165911.1"/>
    <property type="molecule type" value="Genomic_DNA"/>
</dbReference>
<feature type="signal peptide" evidence="1">
    <location>
        <begin position="1"/>
        <end position="21"/>
    </location>
</feature>
<feature type="chain" id="PRO_5045208613" evidence="1">
    <location>
        <begin position="22"/>
        <end position="440"/>
    </location>
</feature>
<gene>
    <name evidence="2" type="ORF">NM961_14415</name>
</gene>
<dbReference type="NCBIfam" id="TIGR02608">
    <property type="entry name" value="delta_60_rpt"/>
    <property type="match status" value="3"/>
</dbReference>
<organism evidence="2 3">
    <name type="scientific">Tahibacter harae</name>
    <dbReference type="NCBI Taxonomy" id="2963937"/>
    <lineage>
        <taxon>Bacteria</taxon>
        <taxon>Pseudomonadati</taxon>
        <taxon>Pseudomonadota</taxon>
        <taxon>Gammaproteobacteria</taxon>
        <taxon>Lysobacterales</taxon>
        <taxon>Rhodanobacteraceae</taxon>
        <taxon>Tahibacter</taxon>
    </lineage>
</organism>
<evidence type="ECO:0000256" key="1">
    <source>
        <dbReference type="SAM" id="SignalP"/>
    </source>
</evidence>